<sequence>MNETWTFFLGYFALFLVIGLTVYFFWRRQGVHKEMDRGSSGGSDLLRDLTSAARAGKIDPVVGREEEIKRLVHIISRRTKNNPLLIGEPGVGKTAIVEGLAKRIVDGDVPHSMKDKRILELNLSDLISGTKYRGDFEQRLRQVTSELERSPRSTILFIDEIHMLEQTKGTEGALSASDILKPALARGDLPIIGATTWQEYEKFIRTDPALDRRLQPMYIAEPTPEVAAVVLHGVKKLYEAFHNVTIEDAALEAAVRLSQKLKKRYLPDKAIDIIDEACAKVAVEATEPHRTHFGVLHQAANIAKIRCAGKEPCVTVQDVEAVIEEWKALAKVEQ</sequence>
<evidence type="ECO:0000256" key="2">
    <source>
        <dbReference type="ARBA" id="ARBA00022840"/>
    </source>
</evidence>
<dbReference type="Gene3D" id="1.10.8.60">
    <property type="match status" value="1"/>
</dbReference>
<keyword evidence="3" id="KW-1133">Transmembrane helix</keyword>
<proteinExistence type="predicted"/>
<dbReference type="InterPro" id="IPR050130">
    <property type="entry name" value="ClpA_ClpB"/>
</dbReference>
<reference evidence="5 6" key="1">
    <citation type="journal article" date="2015" name="Nature">
        <title>rRNA introns, odd ribosomes, and small enigmatic genomes across a large radiation of phyla.</title>
        <authorList>
            <person name="Brown C.T."/>
            <person name="Hug L.A."/>
            <person name="Thomas B.C."/>
            <person name="Sharon I."/>
            <person name="Castelle C.J."/>
            <person name="Singh A."/>
            <person name="Wilkins M.J."/>
            <person name="Williams K.H."/>
            <person name="Banfield J.F."/>
        </authorList>
    </citation>
    <scope>NUCLEOTIDE SEQUENCE [LARGE SCALE GENOMIC DNA]</scope>
</reference>
<dbReference type="GO" id="GO:0016887">
    <property type="term" value="F:ATP hydrolysis activity"/>
    <property type="evidence" value="ECO:0007669"/>
    <property type="project" value="InterPro"/>
</dbReference>
<dbReference type="GO" id="GO:0005524">
    <property type="term" value="F:ATP binding"/>
    <property type="evidence" value="ECO:0007669"/>
    <property type="project" value="UniProtKB-KW"/>
</dbReference>
<dbReference type="Pfam" id="PF00004">
    <property type="entry name" value="AAA"/>
    <property type="match status" value="1"/>
</dbReference>
<dbReference type="AlphaFoldDB" id="A0A0G1XNA9"/>
<dbReference type="SUPFAM" id="SSF52540">
    <property type="entry name" value="P-loop containing nucleoside triphosphate hydrolases"/>
    <property type="match status" value="1"/>
</dbReference>
<keyword evidence="3" id="KW-0472">Membrane</keyword>
<dbReference type="PANTHER" id="PTHR11638:SF175">
    <property type="entry name" value="ATP-DEPENDENT CLP PROTEASE, ATP-BINDING SUBUNIT CLPC"/>
    <property type="match status" value="1"/>
</dbReference>
<name>A0A0G1XNA9_9BACT</name>
<dbReference type="InterPro" id="IPR003593">
    <property type="entry name" value="AAA+_ATPase"/>
</dbReference>
<evidence type="ECO:0000256" key="3">
    <source>
        <dbReference type="SAM" id="Phobius"/>
    </source>
</evidence>
<dbReference type="SMART" id="SM00382">
    <property type="entry name" value="AAA"/>
    <property type="match status" value="1"/>
</dbReference>
<dbReference type="Proteomes" id="UP000034711">
    <property type="component" value="Unassembled WGS sequence"/>
</dbReference>
<gene>
    <name evidence="5" type="ORF">UY77_C0024G0010</name>
</gene>
<dbReference type="PANTHER" id="PTHR11638">
    <property type="entry name" value="ATP-DEPENDENT CLP PROTEASE"/>
    <property type="match status" value="1"/>
</dbReference>
<dbReference type="InterPro" id="IPR003959">
    <property type="entry name" value="ATPase_AAA_core"/>
</dbReference>
<dbReference type="GO" id="GO:0005737">
    <property type="term" value="C:cytoplasm"/>
    <property type="evidence" value="ECO:0007669"/>
    <property type="project" value="TreeGrafter"/>
</dbReference>
<dbReference type="PATRIC" id="fig|1618980.3.peg.419"/>
<evidence type="ECO:0000259" key="4">
    <source>
        <dbReference type="SMART" id="SM00382"/>
    </source>
</evidence>
<evidence type="ECO:0000256" key="1">
    <source>
        <dbReference type="ARBA" id="ARBA00022741"/>
    </source>
</evidence>
<dbReference type="InterPro" id="IPR041546">
    <property type="entry name" value="ClpA/ClpB_AAA_lid"/>
</dbReference>
<comment type="caution">
    <text evidence="5">The sequence shown here is derived from an EMBL/GenBank/DDBJ whole genome shotgun (WGS) entry which is preliminary data.</text>
</comment>
<feature type="transmembrane region" description="Helical" evidence="3">
    <location>
        <begin position="6"/>
        <end position="26"/>
    </location>
</feature>
<keyword evidence="1" id="KW-0547">Nucleotide-binding</keyword>
<keyword evidence="2" id="KW-0067">ATP-binding</keyword>
<dbReference type="Pfam" id="PF17871">
    <property type="entry name" value="AAA_lid_9"/>
    <property type="match status" value="1"/>
</dbReference>
<keyword evidence="3" id="KW-0812">Transmembrane</keyword>
<evidence type="ECO:0000313" key="5">
    <source>
        <dbReference type="EMBL" id="KKW32426.1"/>
    </source>
</evidence>
<feature type="domain" description="AAA+ ATPase" evidence="4">
    <location>
        <begin position="79"/>
        <end position="223"/>
    </location>
</feature>
<dbReference type="InterPro" id="IPR027417">
    <property type="entry name" value="P-loop_NTPase"/>
</dbReference>
<dbReference type="Gene3D" id="3.40.50.300">
    <property type="entry name" value="P-loop containing nucleotide triphosphate hydrolases"/>
    <property type="match status" value="1"/>
</dbReference>
<accession>A0A0G1XNA9</accession>
<dbReference type="CDD" id="cd00009">
    <property type="entry name" value="AAA"/>
    <property type="match status" value="1"/>
</dbReference>
<organism evidence="5 6">
    <name type="scientific">Candidatus Uhrbacteria bacterium GW2011_GWA2_53_10</name>
    <dbReference type="NCBI Taxonomy" id="1618980"/>
    <lineage>
        <taxon>Bacteria</taxon>
        <taxon>Candidatus Uhriibacteriota</taxon>
    </lineage>
</organism>
<dbReference type="EMBL" id="LCRI01000024">
    <property type="protein sequence ID" value="KKW32426.1"/>
    <property type="molecule type" value="Genomic_DNA"/>
</dbReference>
<dbReference type="GO" id="GO:0034605">
    <property type="term" value="P:cellular response to heat"/>
    <property type="evidence" value="ECO:0007669"/>
    <property type="project" value="TreeGrafter"/>
</dbReference>
<protein>
    <submittedName>
        <fullName evidence="5">ATP-dependent chaperone ClpB</fullName>
    </submittedName>
</protein>
<evidence type="ECO:0000313" key="6">
    <source>
        <dbReference type="Proteomes" id="UP000034711"/>
    </source>
</evidence>